<dbReference type="EMBL" id="SDEE01001046">
    <property type="protein sequence ID" value="RXW13010.1"/>
    <property type="molecule type" value="Genomic_DNA"/>
</dbReference>
<gene>
    <name evidence="1" type="ORF">EST38_g12846</name>
</gene>
<proteinExistence type="predicted"/>
<dbReference type="PANTHER" id="PTHR19959">
    <property type="entry name" value="KINESIN LIGHT CHAIN"/>
    <property type="match status" value="1"/>
</dbReference>
<sequence length="848" mass="94410">MDAMDEWRDHRMFIEALAVLNSESSVVKFVLTDRLNPCASRLPGSDRVSIYAYALGPISKEVIKVYFQKYLETVSWVDGRKASSADVEKLTELSGGLPVWASTVVVLLSHPFNESPPHEILAEIVRSRRQVGGSDGLGELYLNALRRLFPSPDAQKYFRQLIGATIILQEPLSLVEFSKLTGIPSHLINKIQFPLSALQTRSPPPGSEKMIHPATTLFHLSFLEYVQAPTTDASFAVSVFDSHTAIGLTCLNQLATLSRSSPDSNYPLRALQRYAVKYWLHHVFKGTPRLNDQWLQTKHCSTLQMISDSHGRWAALFLKSLMLGEVDSILEEVRKEAGMVSTLRKLADRLREAGGDYWGFQVACLEVAVRIDGGDAEGWSELGICYSESGRRTGNLWMHEEAVVAFRRTSHLRPDPHPECGLSLKYVATALWSCYQQNGESIILSEAISFSRMALTLCPTLHPDRHLYLSNLANVLGDSYGHNGSLEILNEVISLYRDALALCPASDSNYPSCINNLAASLHFLYRHNGDIAVLNEAISLHWEALALCPVRHPDYPFSINIVINLATSLQHLYHHNEDVDALNDAISLYHEALPLYPVPHPDRPRLLNSLANSLISLYHHNSDIDTLNEAISLHREALPLRPALHPDCPSALNDLANSLQSLYECNRDIDALTEAISLHREALGLRPASHLGHSLSLRNLASSLHALHQHNNDLEALNECISLSHEGLALCPAPHPHRDSILRFLVQVYLSEFEQNGAIEALDEAISLYREVLVLCPPGRGYRAEVVQCLVQLLELRREVTGDDRDCAEVEDLRAKLEALEAGSSGIQPEERLSMAALVEETFDSESE</sequence>
<comment type="caution">
    <text evidence="1">The sequence shown here is derived from an EMBL/GenBank/DDBJ whole genome shotgun (WGS) entry which is preliminary data.</text>
</comment>
<evidence type="ECO:0000313" key="1">
    <source>
        <dbReference type="EMBL" id="RXW13010.1"/>
    </source>
</evidence>
<reference evidence="1 2" key="1">
    <citation type="submission" date="2019-01" db="EMBL/GenBank/DDBJ databases">
        <title>Draft genome sequence of Psathyrella aberdarensis IHI B618.</title>
        <authorList>
            <person name="Buettner E."/>
            <person name="Kellner H."/>
        </authorList>
    </citation>
    <scope>NUCLEOTIDE SEQUENCE [LARGE SCALE GENOMIC DNA]</scope>
    <source>
        <strain evidence="1 2">IHI B618</strain>
    </source>
</reference>
<dbReference type="STRING" id="2316362.A0A4Q2D1E9"/>
<protein>
    <recommendedName>
        <fullName evidence="3">TPR-like protein</fullName>
    </recommendedName>
</protein>
<dbReference type="SUPFAM" id="SSF48452">
    <property type="entry name" value="TPR-like"/>
    <property type="match status" value="3"/>
</dbReference>
<dbReference type="PANTHER" id="PTHR19959:SF119">
    <property type="entry name" value="FUNGAL LIPASE-LIKE DOMAIN-CONTAINING PROTEIN"/>
    <property type="match status" value="1"/>
</dbReference>
<dbReference type="InterPro" id="IPR011990">
    <property type="entry name" value="TPR-like_helical_dom_sf"/>
</dbReference>
<dbReference type="OrthoDB" id="3261813at2759"/>
<keyword evidence="2" id="KW-1185">Reference proteome</keyword>
<dbReference type="AlphaFoldDB" id="A0A4Q2D1E9"/>
<evidence type="ECO:0008006" key="3">
    <source>
        <dbReference type="Google" id="ProtNLM"/>
    </source>
</evidence>
<dbReference type="Pfam" id="PF13374">
    <property type="entry name" value="TPR_10"/>
    <property type="match status" value="1"/>
</dbReference>
<dbReference type="Gene3D" id="1.25.40.10">
    <property type="entry name" value="Tetratricopeptide repeat domain"/>
    <property type="match status" value="2"/>
</dbReference>
<organism evidence="1 2">
    <name type="scientific">Candolleomyces aberdarensis</name>
    <dbReference type="NCBI Taxonomy" id="2316362"/>
    <lineage>
        <taxon>Eukaryota</taxon>
        <taxon>Fungi</taxon>
        <taxon>Dikarya</taxon>
        <taxon>Basidiomycota</taxon>
        <taxon>Agaricomycotina</taxon>
        <taxon>Agaricomycetes</taxon>
        <taxon>Agaricomycetidae</taxon>
        <taxon>Agaricales</taxon>
        <taxon>Agaricineae</taxon>
        <taxon>Psathyrellaceae</taxon>
        <taxon>Candolleomyces</taxon>
    </lineage>
</organism>
<name>A0A4Q2D1E9_9AGAR</name>
<evidence type="ECO:0000313" key="2">
    <source>
        <dbReference type="Proteomes" id="UP000290288"/>
    </source>
</evidence>
<accession>A0A4Q2D1E9</accession>
<dbReference type="Proteomes" id="UP000290288">
    <property type="component" value="Unassembled WGS sequence"/>
</dbReference>